<feature type="domain" description="F-box" evidence="1">
    <location>
        <begin position="40"/>
        <end position="107"/>
    </location>
</feature>
<dbReference type="OrthoDB" id="3801367at2759"/>
<dbReference type="EMBL" id="MU004375">
    <property type="protein sequence ID" value="KAF2653765.1"/>
    <property type="molecule type" value="Genomic_DNA"/>
</dbReference>
<name>A0A6A6T196_9PLEO</name>
<accession>A0A6A6T196</accession>
<evidence type="ECO:0000313" key="3">
    <source>
        <dbReference type="Proteomes" id="UP000799324"/>
    </source>
</evidence>
<proteinExistence type="predicted"/>
<dbReference type="AlphaFoldDB" id="A0A6A6T196"/>
<keyword evidence="3" id="KW-1185">Reference proteome</keyword>
<reference evidence="2" key="1">
    <citation type="journal article" date="2020" name="Stud. Mycol.">
        <title>101 Dothideomycetes genomes: a test case for predicting lifestyles and emergence of pathogens.</title>
        <authorList>
            <person name="Haridas S."/>
            <person name="Albert R."/>
            <person name="Binder M."/>
            <person name="Bloem J."/>
            <person name="Labutti K."/>
            <person name="Salamov A."/>
            <person name="Andreopoulos B."/>
            <person name="Baker S."/>
            <person name="Barry K."/>
            <person name="Bills G."/>
            <person name="Bluhm B."/>
            <person name="Cannon C."/>
            <person name="Castanera R."/>
            <person name="Culley D."/>
            <person name="Daum C."/>
            <person name="Ezra D."/>
            <person name="Gonzalez J."/>
            <person name="Henrissat B."/>
            <person name="Kuo A."/>
            <person name="Liang C."/>
            <person name="Lipzen A."/>
            <person name="Lutzoni F."/>
            <person name="Magnuson J."/>
            <person name="Mondo S."/>
            <person name="Nolan M."/>
            <person name="Ohm R."/>
            <person name="Pangilinan J."/>
            <person name="Park H.-J."/>
            <person name="Ramirez L."/>
            <person name="Alfaro M."/>
            <person name="Sun H."/>
            <person name="Tritt A."/>
            <person name="Yoshinaga Y."/>
            <person name="Zwiers L.-H."/>
            <person name="Turgeon B."/>
            <person name="Goodwin S."/>
            <person name="Spatafora J."/>
            <person name="Crous P."/>
            <person name="Grigoriev I."/>
        </authorList>
    </citation>
    <scope>NUCLEOTIDE SEQUENCE</scope>
    <source>
        <strain evidence="2">CBS 122681</strain>
    </source>
</reference>
<evidence type="ECO:0000313" key="2">
    <source>
        <dbReference type="EMBL" id="KAF2653765.1"/>
    </source>
</evidence>
<evidence type="ECO:0000259" key="1">
    <source>
        <dbReference type="Pfam" id="PF13013"/>
    </source>
</evidence>
<dbReference type="Proteomes" id="UP000799324">
    <property type="component" value="Unassembled WGS sequence"/>
</dbReference>
<dbReference type="InterPro" id="IPR001810">
    <property type="entry name" value="F-box_dom"/>
</dbReference>
<sequence>MLIFGTSKHKIEANEGSFQSQSQTVQALTTTKGSNEVPTAPQQDTKFNFLDLPGEIRNLIYACMGDGLDVHTVKLVHSSSRRRITTTPSWILTQVNRLIRSEYTPSYARAVKVQIYVDNLHRYLAQVRERPEDSNLVSWMQYCPHLIVDMASPMAYNEVDLLPLFRFAIETPTLNIDFVFKRELWKCYVRELQRELNAVLSATRSNPDGMRILSCTSKIQLRPAGNPYVRHGTRLIIETTFEPPEEDAISYIDFLDAHFKYRLHQWCLGFSVETVK</sequence>
<dbReference type="Pfam" id="PF13013">
    <property type="entry name" value="F-box-like_2"/>
    <property type="match status" value="1"/>
</dbReference>
<protein>
    <recommendedName>
        <fullName evidence="1">F-box domain-containing protein</fullName>
    </recommendedName>
</protein>
<gene>
    <name evidence="2" type="ORF">K491DRAFT_717732</name>
</gene>
<organism evidence="2 3">
    <name type="scientific">Lophiostoma macrostomum CBS 122681</name>
    <dbReference type="NCBI Taxonomy" id="1314788"/>
    <lineage>
        <taxon>Eukaryota</taxon>
        <taxon>Fungi</taxon>
        <taxon>Dikarya</taxon>
        <taxon>Ascomycota</taxon>
        <taxon>Pezizomycotina</taxon>
        <taxon>Dothideomycetes</taxon>
        <taxon>Pleosporomycetidae</taxon>
        <taxon>Pleosporales</taxon>
        <taxon>Lophiostomataceae</taxon>
        <taxon>Lophiostoma</taxon>
    </lineage>
</organism>